<comment type="activity regulation">
    <text evidence="14">Na(+) is not transported, but it plays an essential structural role and its presence is essential for fluoride channel function.</text>
</comment>
<evidence type="ECO:0000256" key="8">
    <source>
        <dbReference type="ARBA" id="ARBA00023065"/>
    </source>
</evidence>
<dbReference type="Pfam" id="PF02537">
    <property type="entry name" value="CRCB"/>
    <property type="match status" value="1"/>
</dbReference>
<keyword evidence="9 14" id="KW-0472">Membrane</keyword>
<keyword evidence="5 14" id="KW-0479">Metal-binding</keyword>
<keyword evidence="4 14" id="KW-0812">Transmembrane</keyword>
<comment type="subcellular location">
    <subcellularLocation>
        <location evidence="1 14">Cell membrane</location>
        <topology evidence="1 14">Multi-pass membrane protein</topology>
    </subcellularLocation>
</comment>
<dbReference type="GO" id="GO:0046872">
    <property type="term" value="F:metal ion binding"/>
    <property type="evidence" value="ECO:0007669"/>
    <property type="project" value="UniProtKB-KW"/>
</dbReference>
<keyword evidence="10 14" id="KW-0407">Ion channel</keyword>
<dbReference type="InterPro" id="IPR003691">
    <property type="entry name" value="FluC"/>
</dbReference>
<feature type="binding site" evidence="14">
    <location>
        <position position="73"/>
    </location>
    <ligand>
        <name>Na(+)</name>
        <dbReference type="ChEBI" id="CHEBI:29101"/>
        <note>structural</note>
    </ligand>
</feature>
<comment type="caution">
    <text evidence="15">The sequence shown here is derived from an EMBL/GenBank/DDBJ whole genome shotgun (WGS) entry which is preliminary data.</text>
</comment>
<dbReference type="HAMAP" id="MF_00454">
    <property type="entry name" value="FluC"/>
    <property type="match status" value="1"/>
</dbReference>
<evidence type="ECO:0000256" key="10">
    <source>
        <dbReference type="ARBA" id="ARBA00023303"/>
    </source>
</evidence>
<sequence length="116" mass="12560">MNLCLILLGGGLGAVVRAAITDFVGLFQKSTYPIATIIVNIVGSNLIGLLSGVMITHTPIHALFIVGFLGGLTTFSTVQLDLVQMLHKRQYVQFLSYSLLQYIGCFVCCYIGAYIL</sequence>
<protein>
    <recommendedName>
        <fullName evidence="14">Fluoride-specific ion channel FluC</fullName>
    </recommendedName>
</protein>
<proteinExistence type="inferred from homology"/>
<feature type="binding site" evidence="14">
    <location>
        <position position="70"/>
    </location>
    <ligand>
        <name>Na(+)</name>
        <dbReference type="ChEBI" id="CHEBI:29101"/>
        <note>structural</note>
    </ligand>
</feature>
<dbReference type="GO" id="GO:0062054">
    <property type="term" value="F:fluoride channel activity"/>
    <property type="evidence" value="ECO:0007669"/>
    <property type="project" value="UniProtKB-UniRule"/>
</dbReference>
<evidence type="ECO:0000256" key="6">
    <source>
        <dbReference type="ARBA" id="ARBA00022989"/>
    </source>
</evidence>
<comment type="function">
    <text evidence="13 14">Fluoride-specific ion channel. Important for reducing fluoride concentration in the cell, thus reducing its toxicity.</text>
</comment>
<dbReference type="PANTHER" id="PTHR28259">
    <property type="entry name" value="FLUORIDE EXPORT PROTEIN 1-RELATED"/>
    <property type="match status" value="1"/>
</dbReference>
<gene>
    <name evidence="14" type="primary">fluC</name>
    <name evidence="14" type="synonym">crcB</name>
    <name evidence="15" type="ORF">CD122_09910</name>
</gene>
<feature type="transmembrane region" description="Helical" evidence="14">
    <location>
        <begin position="34"/>
        <end position="55"/>
    </location>
</feature>
<dbReference type="GO" id="GO:0005886">
    <property type="term" value="C:plasma membrane"/>
    <property type="evidence" value="ECO:0007669"/>
    <property type="project" value="UniProtKB-SubCell"/>
</dbReference>
<name>A0A2K3YIP5_9STAP</name>
<evidence type="ECO:0000256" key="5">
    <source>
        <dbReference type="ARBA" id="ARBA00022723"/>
    </source>
</evidence>
<evidence type="ECO:0000256" key="7">
    <source>
        <dbReference type="ARBA" id="ARBA00023053"/>
    </source>
</evidence>
<evidence type="ECO:0000256" key="13">
    <source>
        <dbReference type="ARBA" id="ARBA00049940"/>
    </source>
</evidence>
<dbReference type="Proteomes" id="UP000242752">
    <property type="component" value="Unassembled WGS sequence"/>
</dbReference>
<evidence type="ECO:0000256" key="9">
    <source>
        <dbReference type="ARBA" id="ARBA00023136"/>
    </source>
</evidence>
<organism evidence="15 16">
    <name type="scientific">Staphylococcus rostri</name>
    <dbReference type="NCBI Taxonomy" id="522262"/>
    <lineage>
        <taxon>Bacteria</taxon>
        <taxon>Bacillati</taxon>
        <taxon>Bacillota</taxon>
        <taxon>Bacilli</taxon>
        <taxon>Bacillales</taxon>
        <taxon>Staphylococcaceae</taxon>
        <taxon>Staphylococcus</taxon>
    </lineage>
</organism>
<dbReference type="EMBL" id="PPRF01000077">
    <property type="protein sequence ID" value="PNZ25467.1"/>
    <property type="molecule type" value="Genomic_DNA"/>
</dbReference>
<evidence type="ECO:0000256" key="4">
    <source>
        <dbReference type="ARBA" id="ARBA00022692"/>
    </source>
</evidence>
<accession>A0A2K3YIP5</accession>
<dbReference type="GO" id="GO:0140114">
    <property type="term" value="P:cellular detoxification of fluoride"/>
    <property type="evidence" value="ECO:0007669"/>
    <property type="project" value="UniProtKB-UniRule"/>
</dbReference>
<reference evidence="15 16" key="1">
    <citation type="submission" date="2017-08" db="EMBL/GenBank/DDBJ databases">
        <title>Draft genome sequences of 64 type strains of genus Staph aureus.</title>
        <authorList>
            <person name="Cole K."/>
            <person name="Golubchik T."/>
            <person name="Russell J."/>
            <person name="Foster D."/>
            <person name="Llewelyn M."/>
            <person name="Wilson D."/>
            <person name="Crook D."/>
            <person name="Paul J."/>
        </authorList>
    </citation>
    <scope>NUCLEOTIDE SEQUENCE [LARGE SCALE GENOMIC DNA]</scope>
    <source>
        <strain evidence="15 16">DSM 21968</strain>
    </source>
</reference>
<keyword evidence="8 14" id="KW-0406">Ion transport</keyword>
<dbReference type="RefSeq" id="WP_103358816.1">
    <property type="nucleotide sequence ID" value="NZ_CP113107.1"/>
</dbReference>
<evidence type="ECO:0000256" key="2">
    <source>
        <dbReference type="ARBA" id="ARBA00022448"/>
    </source>
</evidence>
<keyword evidence="6 14" id="KW-1133">Transmembrane helix</keyword>
<keyword evidence="7 14" id="KW-0915">Sodium</keyword>
<dbReference type="PANTHER" id="PTHR28259:SF16">
    <property type="entry name" value="FLUORIDE-SPECIFIC ION CHANNEL FLUC 2"/>
    <property type="match status" value="1"/>
</dbReference>
<keyword evidence="16" id="KW-1185">Reference proteome</keyword>
<keyword evidence="2 14" id="KW-0813">Transport</keyword>
<dbReference type="AlphaFoldDB" id="A0A2K3YIP5"/>
<evidence type="ECO:0000313" key="16">
    <source>
        <dbReference type="Proteomes" id="UP000242752"/>
    </source>
</evidence>
<comment type="catalytic activity">
    <reaction evidence="12">
        <text>fluoride(in) = fluoride(out)</text>
        <dbReference type="Rhea" id="RHEA:76159"/>
        <dbReference type="ChEBI" id="CHEBI:17051"/>
    </reaction>
    <physiologicalReaction direction="left-to-right" evidence="12">
        <dbReference type="Rhea" id="RHEA:76160"/>
    </physiologicalReaction>
</comment>
<keyword evidence="3 14" id="KW-1003">Cell membrane</keyword>
<evidence type="ECO:0000256" key="12">
    <source>
        <dbReference type="ARBA" id="ARBA00035585"/>
    </source>
</evidence>
<evidence type="ECO:0000256" key="11">
    <source>
        <dbReference type="ARBA" id="ARBA00035120"/>
    </source>
</evidence>
<dbReference type="OrthoDB" id="9815830at2"/>
<evidence type="ECO:0000256" key="1">
    <source>
        <dbReference type="ARBA" id="ARBA00004651"/>
    </source>
</evidence>
<evidence type="ECO:0000256" key="14">
    <source>
        <dbReference type="HAMAP-Rule" id="MF_00454"/>
    </source>
</evidence>
<feature type="transmembrane region" description="Helical" evidence="14">
    <location>
        <begin position="94"/>
        <end position="115"/>
    </location>
</feature>
<comment type="similarity">
    <text evidence="11 14">Belongs to the fluoride channel Fluc/FEX (TC 1.A.43) family.</text>
</comment>
<evidence type="ECO:0000313" key="15">
    <source>
        <dbReference type="EMBL" id="PNZ25467.1"/>
    </source>
</evidence>
<feature type="transmembrane region" description="Helical" evidence="14">
    <location>
        <begin position="62"/>
        <end position="82"/>
    </location>
</feature>
<evidence type="ECO:0000256" key="3">
    <source>
        <dbReference type="ARBA" id="ARBA00022475"/>
    </source>
</evidence>